<organism evidence="2 3">
    <name type="scientific">Pseudomonas azerbaijanorientalis</name>
    <dbReference type="NCBI Taxonomy" id="2842350"/>
    <lineage>
        <taxon>Bacteria</taxon>
        <taxon>Pseudomonadati</taxon>
        <taxon>Pseudomonadota</taxon>
        <taxon>Gammaproteobacteria</taxon>
        <taxon>Pseudomonadales</taxon>
        <taxon>Pseudomonadaceae</taxon>
        <taxon>Pseudomonas</taxon>
    </lineage>
</organism>
<feature type="transmembrane region" description="Helical" evidence="1">
    <location>
        <begin position="21"/>
        <end position="38"/>
    </location>
</feature>
<feature type="transmembrane region" description="Helical" evidence="1">
    <location>
        <begin position="285"/>
        <end position="305"/>
    </location>
</feature>
<evidence type="ECO:0000256" key="1">
    <source>
        <dbReference type="SAM" id="Phobius"/>
    </source>
</evidence>
<feature type="transmembrane region" description="Helical" evidence="1">
    <location>
        <begin position="312"/>
        <end position="329"/>
    </location>
</feature>
<comment type="caution">
    <text evidence="2">The sequence shown here is derived from an EMBL/GenBank/DDBJ whole genome shotgun (WGS) entry which is preliminary data.</text>
</comment>
<gene>
    <name evidence="2" type="ORF">ACJ8NA_25445</name>
</gene>
<keyword evidence="1" id="KW-0812">Transmembrane</keyword>
<feature type="transmembrane region" description="Helical" evidence="1">
    <location>
        <begin position="74"/>
        <end position="93"/>
    </location>
</feature>
<reference evidence="2 3" key="1">
    <citation type="submission" date="2024-12" db="EMBL/GenBank/DDBJ databases">
        <title>Pseudomonas species isolated from Lotus nodules promote plant growth.</title>
        <authorList>
            <person name="Yu Y.-H."/>
            <person name="Kurtenbach J."/>
            <person name="Crosbie D."/>
            <person name="Brachmann A."/>
            <person name="Marin M."/>
        </authorList>
    </citation>
    <scope>NUCLEOTIDE SEQUENCE [LARGE SCALE GENOMIC DNA]</scope>
    <source>
        <strain evidence="2 3">PLb11B</strain>
    </source>
</reference>
<dbReference type="InterPro" id="IPR049458">
    <property type="entry name" value="EpsG-like"/>
</dbReference>
<dbReference type="EMBL" id="JBJNUY010000012">
    <property type="protein sequence ID" value="MFL9001973.1"/>
    <property type="molecule type" value="Genomic_DNA"/>
</dbReference>
<dbReference type="RefSeq" id="WP_407800498.1">
    <property type="nucleotide sequence ID" value="NZ_JBJNUX010000005.1"/>
</dbReference>
<feature type="transmembrane region" description="Helical" evidence="1">
    <location>
        <begin position="129"/>
        <end position="159"/>
    </location>
</feature>
<keyword evidence="1" id="KW-1133">Transmembrane helix</keyword>
<evidence type="ECO:0000313" key="3">
    <source>
        <dbReference type="Proteomes" id="UP001628646"/>
    </source>
</evidence>
<keyword evidence="3" id="KW-1185">Reference proteome</keyword>
<dbReference type="Pfam" id="PF14897">
    <property type="entry name" value="EpsG"/>
    <property type="match status" value="1"/>
</dbReference>
<name>A0ABW8WAN6_9PSED</name>
<dbReference type="Proteomes" id="UP001628646">
    <property type="component" value="Unassembled WGS sequence"/>
</dbReference>
<protein>
    <submittedName>
        <fullName evidence="2">EpsG family protein</fullName>
    </submittedName>
</protein>
<keyword evidence="1" id="KW-0472">Membrane</keyword>
<sequence length="375" mass="42775">MQEKQQEFSFVYSVVRSLFSFNLYVLFLVLAFCSFYSAQESFSYDYIFYIGYFDAIQKMQLEDIFFSLQSNLPFIYVSIPPSGLLEVGFVLFVRALFFITESPELVYALIATISLMTRVFIMRRLGINWAWIVLINIYAITLFEANAIRAGCALTLIIFGGYCLLKDRKLIGFALLVSSTAFHVQAAFVFCFFCFFWLFYNFFNQSALKLALTGIGLGVSGLVVDKALALLNVSKMEDYSGKYVASVGINSISMAGILLVGVFFYKVVSSRKYVLESMDLEGRTLLPFLISSVPALSALVFATSLGAIGDRLWQFSFVVFSVFMLRVRIRDDFRYILYLLLFLCLFISNINVLIRYPLSNFLYPLIPYINIVPKF</sequence>
<feature type="transmembrane region" description="Helical" evidence="1">
    <location>
        <begin position="335"/>
        <end position="354"/>
    </location>
</feature>
<proteinExistence type="predicted"/>
<feature type="transmembrane region" description="Helical" evidence="1">
    <location>
        <begin position="171"/>
        <end position="198"/>
    </location>
</feature>
<feature type="transmembrane region" description="Helical" evidence="1">
    <location>
        <begin position="105"/>
        <end position="123"/>
    </location>
</feature>
<feature type="transmembrane region" description="Helical" evidence="1">
    <location>
        <begin position="243"/>
        <end position="265"/>
    </location>
</feature>
<accession>A0ABW8WAN6</accession>
<evidence type="ECO:0000313" key="2">
    <source>
        <dbReference type="EMBL" id="MFL9001973.1"/>
    </source>
</evidence>
<feature type="transmembrane region" description="Helical" evidence="1">
    <location>
        <begin position="210"/>
        <end position="231"/>
    </location>
</feature>